<protein>
    <recommendedName>
        <fullName evidence="4">Secreted protein</fullName>
    </recommendedName>
</protein>
<keyword evidence="1" id="KW-0732">Signal</keyword>
<evidence type="ECO:0000256" key="1">
    <source>
        <dbReference type="SAM" id="SignalP"/>
    </source>
</evidence>
<dbReference type="AlphaFoldDB" id="A0AAJ2X7U3"/>
<reference evidence="2" key="1">
    <citation type="submission" date="2021-10" db="EMBL/GenBank/DDBJ databases">
        <authorList>
            <person name="Hussein R."/>
            <person name="Harrison J."/>
            <person name="Studholme D.J."/>
            <person name="Vicente J."/>
            <person name="Grant M."/>
        </authorList>
    </citation>
    <scope>NUCLEOTIDE SEQUENCE</scope>
    <source>
        <strain evidence="2">NCPPB 2970</strain>
    </source>
</reference>
<proteinExistence type="predicted"/>
<evidence type="ECO:0000313" key="2">
    <source>
        <dbReference type="EMBL" id="MEC3890350.1"/>
    </source>
</evidence>
<gene>
    <name evidence="2" type="ORF">LLE72_022020</name>
</gene>
<reference evidence="2" key="2">
    <citation type="submission" date="2024-01" db="EMBL/GenBank/DDBJ databases">
        <title>Long-read genome sequencing of X. campestris pv. papavericola.</title>
        <authorList>
            <person name="Hussain R.M.F."/>
            <person name="Greer S."/>
            <person name="Harrison J."/>
            <person name="Grant M."/>
            <person name="Vicente J."/>
            <person name="Studholme D.J."/>
        </authorList>
    </citation>
    <scope>NUCLEOTIDE SEQUENCE</scope>
    <source>
        <strain evidence="2">NCPPB 2970</strain>
    </source>
</reference>
<feature type="signal peptide" evidence="1">
    <location>
        <begin position="1"/>
        <end position="25"/>
    </location>
</feature>
<organism evidence="2 3">
    <name type="scientific">Xanthomonas campestris pv. papavericola</name>
    <dbReference type="NCBI Taxonomy" id="487881"/>
    <lineage>
        <taxon>Bacteria</taxon>
        <taxon>Pseudomonadati</taxon>
        <taxon>Pseudomonadota</taxon>
        <taxon>Gammaproteobacteria</taxon>
        <taxon>Lysobacterales</taxon>
        <taxon>Lysobacteraceae</taxon>
        <taxon>Xanthomonas</taxon>
    </lineage>
</organism>
<evidence type="ECO:0008006" key="4">
    <source>
        <dbReference type="Google" id="ProtNLM"/>
    </source>
</evidence>
<dbReference type="Proteomes" id="UP001297361">
    <property type="component" value="Unassembled WGS sequence"/>
</dbReference>
<feature type="chain" id="PRO_5042523594" description="Secreted protein" evidence="1">
    <location>
        <begin position="26"/>
        <end position="106"/>
    </location>
</feature>
<dbReference type="RefSeq" id="WP_228425454.1">
    <property type="nucleotide sequence ID" value="NZ_JAJFNJ020000005.1"/>
</dbReference>
<dbReference type="EMBL" id="JAJFNJ020000005">
    <property type="protein sequence ID" value="MEC3890350.1"/>
    <property type="molecule type" value="Genomic_DNA"/>
</dbReference>
<evidence type="ECO:0000313" key="3">
    <source>
        <dbReference type="Proteomes" id="UP001297361"/>
    </source>
</evidence>
<accession>A0AAJ2X7U3</accession>
<comment type="caution">
    <text evidence="2">The sequence shown here is derived from an EMBL/GenBank/DDBJ whole genome shotgun (WGS) entry which is preliminary data.</text>
</comment>
<name>A0AAJ2X7U3_XANCA</name>
<sequence>MDIWNKRVGLMSILLTLFRSNVCWAKPNHAFFTVNTLLQIFFSLVSPRVGKRRRKPALPAITNPAFAQTLAQWFFKKHFFCAVFFMHAVQAHTQALRASNTTRCLR</sequence>